<dbReference type="Proteomes" id="UP000796880">
    <property type="component" value="Unassembled WGS sequence"/>
</dbReference>
<name>A0A8K0GRM6_9ROSA</name>
<sequence length="161" mass="18424">MSSIVQSFQKRSFLPTSNHGSLPVSQSQDPNGIRRRLSSLSLKLQPISCSPAASWAFSRSKSVSSMGDYAGSSIRKWWDWGWSWILSKKPIFAQDLEMNEEETKVLGSHSRGSWRHVFYKVRSELKKFVGSDKVGLPQTCRYDSFNYSKNFDEGMRTHLVH</sequence>
<accession>A0A8K0GRM6</accession>
<dbReference type="AlphaFoldDB" id="A0A8K0GRM6"/>
<dbReference type="PANTHER" id="PTHR35714:SF1">
    <property type="entry name" value="OS02G0715300 PROTEIN"/>
    <property type="match status" value="1"/>
</dbReference>
<keyword evidence="2" id="KW-1185">Reference proteome</keyword>
<dbReference type="PANTHER" id="PTHR35714">
    <property type="entry name" value="OS02G0715300 PROTEIN"/>
    <property type="match status" value="1"/>
</dbReference>
<dbReference type="OrthoDB" id="760044at2759"/>
<evidence type="ECO:0000313" key="2">
    <source>
        <dbReference type="Proteomes" id="UP000796880"/>
    </source>
</evidence>
<comment type="caution">
    <text evidence="1">The sequence shown here is derived from an EMBL/GenBank/DDBJ whole genome shotgun (WGS) entry which is preliminary data.</text>
</comment>
<proteinExistence type="predicted"/>
<evidence type="ECO:0000313" key="1">
    <source>
        <dbReference type="EMBL" id="KAF3434891.1"/>
    </source>
</evidence>
<reference evidence="1" key="1">
    <citation type="submission" date="2020-03" db="EMBL/GenBank/DDBJ databases">
        <title>A high-quality chromosome-level genome assembly of a woody plant with both climbing and erect habits, Rhamnella rubrinervis.</title>
        <authorList>
            <person name="Lu Z."/>
            <person name="Yang Y."/>
            <person name="Zhu X."/>
            <person name="Sun Y."/>
        </authorList>
    </citation>
    <scope>NUCLEOTIDE SEQUENCE</scope>
    <source>
        <strain evidence="1">BYM</strain>
        <tissue evidence="1">Leaf</tissue>
    </source>
</reference>
<gene>
    <name evidence="1" type="ORF">FNV43_RR21978</name>
</gene>
<dbReference type="EMBL" id="VOIH02000010">
    <property type="protein sequence ID" value="KAF3434891.1"/>
    <property type="molecule type" value="Genomic_DNA"/>
</dbReference>
<organism evidence="1 2">
    <name type="scientific">Rhamnella rubrinervis</name>
    <dbReference type="NCBI Taxonomy" id="2594499"/>
    <lineage>
        <taxon>Eukaryota</taxon>
        <taxon>Viridiplantae</taxon>
        <taxon>Streptophyta</taxon>
        <taxon>Embryophyta</taxon>
        <taxon>Tracheophyta</taxon>
        <taxon>Spermatophyta</taxon>
        <taxon>Magnoliopsida</taxon>
        <taxon>eudicotyledons</taxon>
        <taxon>Gunneridae</taxon>
        <taxon>Pentapetalae</taxon>
        <taxon>rosids</taxon>
        <taxon>fabids</taxon>
        <taxon>Rosales</taxon>
        <taxon>Rhamnaceae</taxon>
        <taxon>rhamnoid group</taxon>
        <taxon>Rhamneae</taxon>
        <taxon>Rhamnella</taxon>
    </lineage>
</organism>
<protein>
    <submittedName>
        <fullName evidence="1">Uncharacterized protein</fullName>
    </submittedName>
</protein>